<feature type="compositionally biased region" description="Acidic residues" evidence="1">
    <location>
        <begin position="246"/>
        <end position="255"/>
    </location>
</feature>
<feature type="region of interest" description="Disordered" evidence="1">
    <location>
        <begin position="209"/>
        <end position="255"/>
    </location>
</feature>
<accession>A0A8T8SLL0</accession>
<protein>
    <submittedName>
        <fullName evidence="2">Uncharacterized protein</fullName>
    </submittedName>
</protein>
<feature type="compositionally biased region" description="Polar residues" evidence="1">
    <location>
        <begin position="22"/>
        <end position="43"/>
    </location>
</feature>
<evidence type="ECO:0000313" key="3">
    <source>
        <dbReference type="Proteomes" id="UP000077671"/>
    </source>
</evidence>
<feature type="compositionally biased region" description="Low complexity" evidence="1">
    <location>
        <begin position="427"/>
        <end position="456"/>
    </location>
</feature>
<sequence length="567" mass="61991">MTSTLPSTPTRGAVLEGGTGRTPLQSLNLSENQHLARVNNDSQDSQEKNTRWSEDSPSMRGMNEPEPAKKKGNKAVSASKTASKNKNIAAAPDDAKEEFQISLTMSGTARSTASSSKKGRGRPAKEKEVTLLYLQDMISFQAFSHIVIDAAAEEGCGTPIYDKLQVKGRINAGGPWTSWMEIQGDKDFTSFTTKLRTRKREGFVMLTRSPEAVAPSTGAQNQAQERPNQGTSASASRHSVNSQKESDEEESDELDDEFEVLDFKKTSKTSKTKVSTQSGKRKKNADDGESDSSGDAGRSKSKKKPKVKNEEEEDKAKLAADISRIHECADGTCSSSVCWIIRGGIHVPITNVLLDNWVASVYYDNRNNSTQRIPNNLTFDRACDIAAKKAKNRRRSSTSTQHALSEDEDEDRDHLLGEDDYGSDSDLPSLSQLASRPRRSAPSFSSNRSMSANRSNAQVKGKGVRRADPEAGPSRRHSVPPPAPTFGPDITFTALAARIKLCYALVTKMTAEGVVKATSFARLDETKLRAMGCLQGEVEEALDAQERWRKMSHDGIRAEELVDALIV</sequence>
<dbReference type="Proteomes" id="UP000077671">
    <property type="component" value="Unassembled WGS sequence"/>
</dbReference>
<reference evidence="2" key="2">
    <citation type="journal article" date="2019" name="IMA Fungus">
        <title>Genome sequencing and comparison of five Tilletia species to identify candidate genes for the detection of regulated species infecting wheat.</title>
        <authorList>
            <person name="Nguyen H.D.T."/>
            <person name="Sultana T."/>
            <person name="Kesanakurti P."/>
            <person name="Hambleton S."/>
        </authorList>
    </citation>
    <scope>NUCLEOTIDE SEQUENCE</scope>
    <source>
        <strain evidence="2">DAOMC 238032</strain>
    </source>
</reference>
<reference evidence="2" key="1">
    <citation type="submission" date="2016-04" db="EMBL/GenBank/DDBJ databases">
        <authorList>
            <person name="Nguyen H.D."/>
            <person name="Kesanakurti P."/>
            <person name="Cullis J."/>
            <person name="Levesque C.A."/>
            <person name="Hambleton S."/>
        </authorList>
    </citation>
    <scope>NUCLEOTIDE SEQUENCE</scope>
    <source>
        <strain evidence="2">DAOMC 238032</strain>
    </source>
</reference>
<gene>
    <name evidence="2" type="ORF">A4X03_0g7983</name>
</gene>
<evidence type="ECO:0000256" key="1">
    <source>
        <dbReference type="SAM" id="MobiDB-lite"/>
    </source>
</evidence>
<feature type="compositionally biased region" description="Polar residues" evidence="1">
    <location>
        <begin position="1"/>
        <end position="10"/>
    </location>
</feature>
<proteinExistence type="predicted"/>
<feature type="compositionally biased region" description="Polar residues" evidence="1">
    <location>
        <begin position="217"/>
        <end position="243"/>
    </location>
</feature>
<feature type="compositionally biased region" description="Basic and acidic residues" evidence="1">
    <location>
        <begin position="45"/>
        <end position="54"/>
    </location>
</feature>
<organism evidence="2 3">
    <name type="scientific">Tilletia caries</name>
    <name type="common">wheat bunt fungus</name>
    <dbReference type="NCBI Taxonomy" id="13290"/>
    <lineage>
        <taxon>Eukaryota</taxon>
        <taxon>Fungi</taxon>
        <taxon>Dikarya</taxon>
        <taxon>Basidiomycota</taxon>
        <taxon>Ustilaginomycotina</taxon>
        <taxon>Exobasidiomycetes</taxon>
        <taxon>Tilletiales</taxon>
        <taxon>Tilletiaceae</taxon>
        <taxon>Tilletia</taxon>
    </lineage>
</organism>
<evidence type="ECO:0000313" key="2">
    <source>
        <dbReference type="EMBL" id="KAE8242716.1"/>
    </source>
</evidence>
<name>A0A8T8SLL0_9BASI</name>
<comment type="caution">
    <text evidence="2">The sequence shown here is derived from an EMBL/GenBank/DDBJ whole genome shotgun (WGS) entry which is preliminary data.</text>
</comment>
<dbReference type="AlphaFoldDB" id="A0A8T8SLL0"/>
<dbReference type="EMBL" id="LWDD02002140">
    <property type="protein sequence ID" value="KAE8242716.1"/>
    <property type="molecule type" value="Genomic_DNA"/>
</dbReference>
<feature type="compositionally biased region" description="Polar residues" evidence="1">
    <location>
        <begin position="101"/>
        <end position="116"/>
    </location>
</feature>
<feature type="region of interest" description="Disordered" evidence="1">
    <location>
        <begin position="388"/>
        <end position="485"/>
    </location>
</feature>
<feature type="region of interest" description="Disordered" evidence="1">
    <location>
        <begin position="1"/>
        <end position="125"/>
    </location>
</feature>
<feature type="region of interest" description="Disordered" evidence="1">
    <location>
        <begin position="269"/>
        <end position="315"/>
    </location>
</feature>
<feature type="compositionally biased region" description="Polar residues" evidence="1">
    <location>
        <begin position="76"/>
        <end position="86"/>
    </location>
</feature>